<accession>A0A0A9AA60</accession>
<reference evidence="1" key="2">
    <citation type="journal article" date="2015" name="Data Brief">
        <title>Shoot transcriptome of the giant reed, Arundo donax.</title>
        <authorList>
            <person name="Barrero R.A."/>
            <person name="Guerrero F.D."/>
            <person name="Moolhuijzen P."/>
            <person name="Goolsby J.A."/>
            <person name="Tidwell J."/>
            <person name="Bellgard S.E."/>
            <person name="Bellgard M.I."/>
        </authorList>
    </citation>
    <scope>NUCLEOTIDE SEQUENCE</scope>
    <source>
        <tissue evidence="1">Shoot tissue taken approximately 20 cm above the soil surface</tissue>
    </source>
</reference>
<dbReference type="EMBL" id="GBRH01252010">
    <property type="protein sequence ID" value="JAD45885.1"/>
    <property type="molecule type" value="Transcribed_RNA"/>
</dbReference>
<proteinExistence type="predicted"/>
<protein>
    <submittedName>
        <fullName evidence="1">Uncharacterized protein</fullName>
    </submittedName>
</protein>
<sequence length="10" mass="1239">MWNKCSATWI</sequence>
<name>A0A0A9AA60_ARUDO</name>
<evidence type="ECO:0000313" key="1">
    <source>
        <dbReference type="EMBL" id="JAD45885.1"/>
    </source>
</evidence>
<reference evidence="1" key="1">
    <citation type="submission" date="2014-09" db="EMBL/GenBank/DDBJ databases">
        <authorList>
            <person name="Magalhaes I.L.F."/>
            <person name="Oliveira U."/>
            <person name="Santos F.R."/>
            <person name="Vidigal T.H.D.A."/>
            <person name="Brescovit A.D."/>
            <person name="Santos A.J."/>
        </authorList>
    </citation>
    <scope>NUCLEOTIDE SEQUENCE</scope>
    <source>
        <tissue evidence="1">Shoot tissue taken approximately 20 cm above the soil surface</tissue>
    </source>
</reference>
<organism evidence="1">
    <name type="scientific">Arundo donax</name>
    <name type="common">Giant reed</name>
    <name type="synonym">Donax arundinaceus</name>
    <dbReference type="NCBI Taxonomy" id="35708"/>
    <lineage>
        <taxon>Eukaryota</taxon>
        <taxon>Viridiplantae</taxon>
        <taxon>Streptophyta</taxon>
        <taxon>Embryophyta</taxon>
        <taxon>Tracheophyta</taxon>
        <taxon>Spermatophyta</taxon>
        <taxon>Magnoliopsida</taxon>
        <taxon>Liliopsida</taxon>
        <taxon>Poales</taxon>
        <taxon>Poaceae</taxon>
        <taxon>PACMAD clade</taxon>
        <taxon>Arundinoideae</taxon>
        <taxon>Arundineae</taxon>
        <taxon>Arundo</taxon>
    </lineage>
</organism>